<feature type="compositionally biased region" description="Low complexity" evidence="11">
    <location>
        <begin position="561"/>
        <end position="571"/>
    </location>
</feature>
<evidence type="ECO:0000256" key="11">
    <source>
        <dbReference type="SAM" id="MobiDB-lite"/>
    </source>
</evidence>
<comment type="catalytic activity">
    <reaction evidence="6">
        <text>Couples ATP hydrolysis with the unwinding of duplex DNA by translocating in the 3'-5' direction.</text>
        <dbReference type="EC" id="5.6.2.4"/>
    </reaction>
</comment>
<feature type="domain" description="UvrD-like helicase ATP-binding" evidence="12">
    <location>
        <begin position="24"/>
        <end position="506"/>
    </location>
</feature>
<evidence type="ECO:0000256" key="10">
    <source>
        <dbReference type="PROSITE-ProRule" id="PRU00560"/>
    </source>
</evidence>
<gene>
    <name evidence="14" type="ORF">C798_03960</name>
</gene>
<evidence type="ECO:0000256" key="9">
    <source>
        <dbReference type="ARBA" id="ARBA00048988"/>
    </source>
</evidence>
<dbReference type="EC" id="5.6.2.4" evidence="7"/>
<dbReference type="SUPFAM" id="SSF52540">
    <property type="entry name" value="P-loop containing nucleoside triphosphate hydrolases"/>
    <property type="match status" value="1"/>
</dbReference>
<keyword evidence="1 10" id="KW-0547">Nucleotide-binding</keyword>
<dbReference type="AlphaFoldDB" id="A0A6M3ZN96"/>
<dbReference type="PROSITE" id="PS51198">
    <property type="entry name" value="UVRD_HELICASE_ATP_BIND"/>
    <property type="match status" value="1"/>
</dbReference>
<dbReference type="Proteomes" id="UP000501648">
    <property type="component" value="Chromosome"/>
</dbReference>
<feature type="binding site" evidence="10">
    <location>
        <begin position="45"/>
        <end position="52"/>
    </location>
    <ligand>
        <name>ATP</name>
        <dbReference type="ChEBI" id="CHEBI:30616"/>
    </ligand>
</feature>
<dbReference type="PROSITE" id="PS51217">
    <property type="entry name" value="UVRD_HELICASE_CTER"/>
    <property type="match status" value="1"/>
</dbReference>
<dbReference type="GO" id="GO:0004527">
    <property type="term" value="F:exonuclease activity"/>
    <property type="evidence" value="ECO:0007669"/>
    <property type="project" value="UniProtKB-KW"/>
</dbReference>
<reference evidence="14 15" key="1">
    <citation type="journal article" date="2012" name="J. Bacteriol.">
        <title>Genome sequence of the pathogenic Herbaspirillum seropedicae strain Os34, isolated from rice roots.</title>
        <authorList>
            <person name="Ye W."/>
            <person name="Ye S."/>
            <person name="Liu J."/>
            <person name="Chang S."/>
            <person name="Chen M."/>
            <person name="Zhu B."/>
            <person name="Guo L."/>
            <person name="An Q."/>
        </authorList>
    </citation>
    <scope>NUCLEOTIDE SEQUENCE [LARGE SCALE GENOMIC DNA]</scope>
    <source>
        <strain evidence="14 15">Os34</strain>
    </source>
</reference>
<evidence type="ECO:0000256" key="8">
    <source>
        <dbReference type="ARBA" id="ARBA00034923"/>
    </source>
</evidence>
<dbReference type="InterPro" id="IPR014017">
    <property type="entry name" value="DNA_helicase_UvrD-like_C"/>
</dbReference>
<evidence type="ECO:0000313" key="15">
    <source>
        <dbReference type="Proteomes" id="UP000501648"/>
    </source>
</evidence>
<keyword evidence="5" id="KW-0413">Isomerase</keyword>
<evidence type="ECO:0000259" key="13">
    <source>
        <dbReference type="PROSITE" id="PS51217"/>
    </source>
</evidence>
<dbReference type="PANTHER" id="PTHR11070">
    <property type="entry name" value="UVRD / RECB / PCRA DNA HELICASE FAMILY MEMBER"/>
    <property type="match status" value="1"/>
</dbReference>
<dbReference type="InterPro" id="IPR027417">
    <property type="entry name" value="P-loop_NTPase"/>
</dbReference>
<keyword evidence="2 10" id="KW-0378">Hydrolase</keyword>
<sequence length="1166" mass="128634">MPQGSLAVSAAEQQPAAYEVNGKPVAAEVFTREACDPLHSVVVEACAGSGKTWLLVARMLRLLLSGAQAPELLAITFTRKAAQEMRERLLELLHELALADEQHAASLLRERGVAEADLPRLLPLARGLYERILSSEQSLSIDTFHSWFARLLQIAPLAAGVPHGYSLTEKNGELLEEAYRRFMQTLREPEGETVKAALLELYELVGDFNTRQLLDAFIDKRAEWWAATQDDGEEAEPSPLRWLEALCGDDARRDARLALWDDVPLVARASQVAVLLGQGGSLNKNRAVTIESALTAGPALEHFDALYSQFFDDKDKPRKNGKVKSLLAALTQHFATSDEAALAAFEEEFNAIGEALRKLQGRSKEKLVLQLNRALFAAGRAYLDCYQEVKSEQRVLDFADLEWQAYRLLKDEASAAYLQTRLDARYKHILLDEFQDTNPLQWCIVRCWLDAYGGDAAQPSVFVVGDPKQSIYRFRRAEPRVFVAARELLRSQGAAILRANQTRRNASAVVNVLNRSFIRGGNPLFAQQTTLGLAGGEVWRLPLVRQEEGEENVTRSETDAESASAAASSAASEGVQDIIAWRNPLTTPRGEEEDARRLLEGQALAQALLKAYREVPVITGKSERAMRWGDIMLLVRKRTHLAAYESALRTAGIPFISDKRGGLLESLEIADLIALLTFLITPNDTRALAHVLKSPIIGAADDDLVQIARRAAHAEGGHWWQHLQAMQQEGAASAALVRAVTLLQRWLQAAPHLPVHDLLDRILHQGELVARYAQNASPLTRSQTLGNIAAFVELSLNMDAGRYPSLPKFIDALRVLQRTSGGDAPDEASVDASADAVRILTVHSAKGLEAPVVAILDANHSDSVEDNLGILCAWPQDQDAPTHFSAFGRRSERGSAREELFEQEDQLRTQEDWNLLYVAVTRAKQLLLVSGVAGKRGTGEGGVVEGSWYQRLFASDAPVREIGEEAVQGADVAAVEEVFSLSLFDPRPLPLPMSLFAAVDGEQEQTPPAIADDGTLVSNQAIDEGVALHALLERLTHANAWPLTLPAPPTLVRWLGISAEMAQVVHAQARVVLAQPQLERFFNPALHRWARNEMEIVTPGGVLRLDRVVMFEEEVWVLDYKRRLLESERAEYAAQLARYRSALVSVFSDKRIRSALITADGVLTEH</sequence>
<evidence type="ECO:0000313" key="14">
    <source>
        <dbReference type="EMBL" id="QJP99409.1"/>
    </source>
</evidence>
<dbReference type="GO" id="GO:0005524">
    <property type="term" value="F:ATP binding"/>
    <property type="evidence" value="ECO:0007669"/>
    <property type="project" value="UniProtKB-UniRule"/>
</dbReference>
<dbReference type="InterPro" id="IPR014016">
    <property type="entry name" value="UvrD-like_ATP-bd"/>
</dbReference>
<comment type="catalytic activity">
    <reaction evidence="9">
        <text>ATP + H2O = ADP + phosphate + H(+)</text>
        <dbReference type="Rhea" id="RHEA:13065"/>
        <dbReference type="ChEBI" id="CHEBI:15377"/>
        <dbReference type="ChEBI" id="CHEBI:15378"/>
        <dbReference type="ChEBI" id="CHEBI:30616"/>
        <dbReference type="ChEBI" id="CHEBI:43474"/>
        <dbReference type="ChEBI" id="CHEBI:456216"/>
        <dbReference type="EC" id="5.6.2.4"/>
    </reaction>
</comment>
<proteinExistence type="predicted"/>
<dbReference type="Gene3D" id="3.40.50.300">
    <property type="entry name" value="P-loop containing nucleotide triphosphate hydrolases"/>
    <property type="match status" value="3"/>
</dbReference>
<evidence type="ECO:0000256" key="6">
    <source>
        <dbReference type="ARBA" id="ARBA00034617"/>
    </source>
</evidence>
<evidence type="ECO:0000256" key="3">
    <source>
        <dbReference type="ARBA" id="ARBA00022806"/>
    </source>
</evidence>
<keyword evidence="4 10" id="KW-0067">ATP-binding</keyword>
<dbReference type="InterPro" id="IPR000212">
    <property type="entry name" value="DNA_helicase_UvrD/REP"/>
</dbReference>
<dbReference type="GO" id="GO:0043138">
    <property type="term" value="F:3'-5' DNA helicase activity"/>
    <property type="evidence" value="ECO:0007669"/>
    <property type="project" value="UniProtKB-EC"/>
</dbReference>
<accession>A0A6M3ZN96</accession>
<dbReference type="GO" id="GO:0003677">
    <property type="term" value="F:DNA binding"/>
    <property type="evidence" value="ECO:0007669"/>
    <property type="project" value="InterPro"/>
</dbReference>
<dbReference type="GO" id="GO:0005829">
    <property type="term" value="C:cytosol"/>
    <property type="evidence" value="ECO:0007669"/>
    <property type="project" value="TreeGrafter"/>
</dbReference>
<dbReference type="Gene3D" id="1.10.486.10">
    <property type="entry name" value="PCRA, domain 4"/>
    <property type="match status" value="1"/>
</dbReference>
<dbReference type="GO" id="GO:0000725">
    <property type="term" value="P:recombinational repair"/>
    <property type="evidence" value="ECO:0007669"/>
    <property type="project" value="TreeGrafter"/>
</dbReference>
<evidence type="ECO:0000259" key="12">
    <source>
        <dbReference type="PROSITE" id="PS51198"/>
    </source>
</evidence>
<feature type="region of interest" description="Disordered" evidence="11">
    <location>
        <begin position="549"/>
        <end position="571"/>
    </location>
</feature>
<evidence type="ECO:0000256" key="4">
    <source>
        <dbReference type="ARBA" id="ARBA00022840"/>
    </source>
</evidence>
<name>A0A6M3ZN96_9BURK</name>
<evidence type="ECO:0000256" key="1">
    <source>
        <dbReference type="ARBA" id="ARBA00022741"/>
    </source>
</evidence>
<feature type="domain" description="UvrD-like helicase C-terminal" evidence="13">
    <location>
        <begin position="557"/>
        <end position="847"/>
    </location>
</feature>
<organism evidence="14 15">
    <name type="scientific">Herbaspirillum rubrisubalbicans Os34</name>
    <dbReference type="NCBI Taxonomy" id="1235827"/>
    <lineage>
        <taxon>Bacteria</taxon>
        <taxon>Pseudomonadati</taxon>
        <taxon>Pseudomonadota</taxon>
        <taxon>Betaproteobacteria</taxon>
        <taxon>Burkholderiales</taxon>
        <taxon>Oxalobacteraceae</taxon>
        <taxon>Herbaspirillum</taxon>
    </lineage>
</organism>
<keyword evidence="3 10" id="KW-0347">Helicase</keyword>
<dbReference type="PANTHER" id="PTHR11070:SF2">
    <property type="entry name" value="ATP-DEPENDENT DNA HELICASE SRS2"/>
    <property type="match status" value="1"/>
</dbReference>
<dbReference type="Pfam" id="PF00580">
    <property type="entry name" value="UvrD-helicase"/>
    <property type="match status" value="1"/>
</dbReference>
<dbReference type="Pfam" id="PF13361">
    <property type="entry name" value="UvrD_C"/>
    <property type="match status" value="1"/>
</dbReference>
<evidence type="ECO:0000256" key="2">
    <source>
        <dbReference type="ARBA" id="ARBA00022801"/>
    </source>
</evidence>
<evidence type="ECO:0000256" key="5">
    <source>
        <dbReference type="ARBA" id="ARBA00023235"/>
    </source>
</evidence>
<evidence type="ECO:0000256" key="7">
    <source>
        <dbReference type="ARBA" id="ARBA00034808"/>
    </source>
</evidence>
<dbReference type="GO" id="GO:0033202">
    <property type="term" value="C:DNA helicase complex"/>
    <property type="evidence" value="ECO:0007669"/>
    <property type="project" value="TreeGrafter"/>
</dbReference>
<keyword evidence="14" id="KW-0269">Exonuclease</keyword>
<keyword evidence="14" id="KW-0540">Nuclease</keyword>
<protein>
    <recommendedName>
        <fullName evidence="7">DNA 3'-5' helicase</fullName>
        <ecNumber evidence="7">5.6.2.4</ecNumber>
    </recommendedName>
    <alternativeName>
        <fullName evidence="8">DNA 3'-5' helicase II</fullName>
    </alternativeName>
</protein>
<dbReference type="EMBL" id="CP008956">
    <property type="protein sequence ID" value="QJP99409.1"/>
    <property type="molecule type" value="Genomic_DNA"/>
</dbReference>